<organism evidence="2 3">
    <name type="scientific">Symplocastrum torsivum CPER-KK1</name>
    <dbReference type="NCBI Taxonomy" id="450513"/>
    <lineage>
        <taxon>Bacteria</taxon>
        <taxon>Bacillati</taxon>
        <taxon>Cyanobacteriota</taxon>
        <taxon>Cyanophyceae</taxon>
        <taxon>Oscillatoriophycideae</taxon>
        <taxon>Oscillatoriales</taxon>
        <taxon>Microcoleaceae</taxon>
        <taxon>Symplocastrum</taxon>
    </lineage>
</organism>
<dbReference type="EMBL" id="JAHHIF010000004">
    <property type="protein sequence ID" value="MBW4543667.1"/>
    <property type="molecule type" value="Genomic_DNA"/>
</dbReference>
<evidence type="ECO:0000313" key="3">
    <source>
        <dbReference type="Proteomes" id="UP000753908"/>
    </source>
</evidence>
<evidence type="ECO:0000259" key="1">
    <source>
        <dbReference type="Pfam" id="PF03781"/>
    </source>
</evidence>
<dbReference type="InterPro" id="IPR005532">
    <property type="entry name" value="SUMF_dom"/>
</dbReference>
<dbReference type="InterPro" id="IPR042095">
    <property type="entry name" value="SUMF_sf"/>
</dbReference>
<dbReference type="GO" id="GO:0120147">
    <property type="term" value="F:formylglycine-generating oxidase activity"/>
    <property type="evidence" value="ECO:0007669"/>
    <property type="project" value="TreeGrafter"/>
</dbReference>
<dbReference type="Proteomes" id="UP000753908">
    <property type="component" value="Unassembled WGS sequence"/>
</dbReference>
<reference evidence="2" key="1">
    <citation type="submission" date="2021-05" db="EMBL/GenBank/DDBJ databases">
        <authorList>
            <person name="Pietrasiak N."/>
            <person name="Ward R."/>
            <person name="Stajich J.E."/>
            <person name="Kurbessoian T."/>
        </authorList>
    </citation>
    <scope>NUCLEOTIDE SEQUENCE</scope>
    <source>
        <strain evidence="2">CPER-KK1</strain>
    </source>
</reference>
<proteinExistence type="predicted"/>
<dbReference type="AlphaFoldDB" id="A0A951PHQ9"/>
<dbReference type="PANTHER" id="PTHR23150:SF19">
    <property type="entry name" value="FORMYLGLYCINE-GENERATING ENZYME"/>
    <property type="match status" value="1"/>
</dbReference>
<evidence type="ECO:0000313" key="2">
    <source>
        <dbReference type="EMBL" id="MBW4543667.1"/>
    </source>
</evidence>
<dbReference type="Gene3D" id="3.90.1580.10">
    <property type="entry name" value="paralog of FGE (formylglycine-generating enzyme)"/>
    <property type="match status" value="1"/>
</dbReference>
<dbReference type="InterPro" id="IPR051043">
    <property type="entry name" value="Sulfatase_Mod_Factor_Kinase"/>
</dbReference>
<protein>
    <submittedName>
        <fullName evidence="2">SUMF1/EgtB/PvdO family nonheme iron enzyme</fullName>
    </submittedName>
</protein>
<gene>
    <name evidence="2" type="ORF">KME25_04340</name>
</gene>
<dbReference type="SUPFAM" id="SSF56436">
    <property type="entry name" value="C-type lectin-like"/>
    <property type="match status" value="1"/>
</dbReference>
<sequence length="304" mass="34967">MTVIKSDFCALEQLEQWLSLSEDEQDAVVRDLEEQLRGEYVHQYTLSYTNQPSLRVPTFRHLPTGLEFNFIVGGQFNMGFSSQEEAALRRLVKGKELCLDSFDFMRPVHLVQVPPFLISRFPLLNNFAQEHLALYSDDFISDFAEKETDIVPASLTRERIEVLLEKFGFHLPSEVQWEYAYRGGTTTLFYWGDEIPSDEVLEQKILLYEFSDSEKCKAAANPFGLVGMSVGEWCEDSYRPDYTKASENELPGVQEPPYVVRGGAAMAWPWQGCDEWIMCMSAIREKSEFDLPLAGRFVKLINLY</sequence>
<dbReference type="PANTHER" id="PTHR23150">
    <property type="entry name" value="SULFATASE MODIFYING FACTOR 1, 2"/>
    <property type="match status" value="1"/>
</dbReference>
<reference evidence="2" key="2">
    <citation type="journal article" date="2022" name="Microbiol. Resour. Announc.">
        <title>Metagenome Sequencing to Explore Phylogenomics of Terrestrial Cyanobacteria.</title>
        <authorList>
            <person name="Ward R.D."/>
            <person name="Stajich J.E."/>
            <person name="Johansen J.R."/>
            <person name="Huntemann M."/>
            <person name="Clum A."/>
            <person name="Foster B."/>
            <person name="Foster B."/>
            <person name="Roux S."/>
            <person name="Palaniappan K."/>
            <person name="Varghese N."/>
            <person name="Mukherjee S."/>
            <person name="Reddy T.B.K."/>
            <person name="Daum C."/>
            <person name="Copeland A."/>
            <person name="Chen I.A."/>
            <person name="Ivanova N.N."/>
            <person name="Kyrpides N.C."/>
            <person name="Shapiro N."/>
            <person name="Eloe-Fadrosh E.A."/>
            <person name="Pietrasiak N."/>
        </authorList>
    </citation>
    <scope>NUCLEOTIDE SEQUENCE</scope>
    <source>
        <strain evidence="2">CPER-KK1</strain>
    </source>
</reference>
<comment type="caution">
    <text evidence="2">The sequence shown here is derived from an EMBL/GenBank/DDBJ whole genome shotgun (WGS) entry which is preliminary data.</text>
</comment>
<name>A0A951PHQ9_9CYAN</name>
<dbReference type="Pfam" id="PF03781">
    <property type="entry name" value="FGE-sulfatase"/>
    <property type="match status" value="1"/>
</dbReference>
<accession>A0A951PHQ9</accession>
<dbReference type="InterPro" id="IPR016187">
    <property type="entry name" value="CTDL_fold"/>
</dbReference>
<feature type="domain" description="Sulfatase-modifying factor enzyme-like" evidence="1">
    <location>
        <begin position="168"/>
        <end position="266"/>
    </location>
</feature>